<dbReference type="GO" id="GO:0009306">
    <property type="term" value="P:protein secretion"/>
    <property type="evidence" value="ECO:0007669"/>
    <property type="project" value="InterPro"/>
</dbReference>
<dbReference type="InterPro" id="IPR006135">
    <property type="entry name" value="T3SS_substrate_exporter"/>
</dbReference>
<protein>
    <submittedName>
        <fullName evidence="1">Putative flagellar biosynthesis protein</fullName>
    </submittedName>
</protein>
<dbReference type="Pfam" id="PF01312">
    <property type="entry name" value="Bac_export_2"/>
    <property type="match status" value="1"/>
</dbReference>
<dbReference type="AlphaFoldDB" id="A0A3P7RSB2"/>
<dbReference type="EMBL" id="LR130778">
    <property type="protein sequence ID" value="VDN45906.1"/>
    <property type="molecule type" value="Genomic_DNA"/>
</dbReference>
<name>A0A3P7RSB2_9FIRM</name>
<evidence type="ECO:0000313" key="2">
    <source>
        <dbReference type="Proteomes" id="UP000279029"/>
    </source>
</evidence>
<dbReference type="Proteomes" id="UP000279029">
    <property type="component" value="Chromosome"/>
</dbReference>
<dbReference type="GO" id="GO:0005886">
    <property type="term" value="C:plasma membrane"/>
    <property type="evidence" value="ECO:0007669"/>
    <property type="project" value="TreeGrafter"/>
</dbReference>
<dbReference type="InterPro" id="IPR029025">
    <property type="entry name" value="T3SS_substrate_exporter_C"/>
</dbReference>
<keyword evidence="1" id="KW-0282">Flagellum</keyword>
<gene>
    <name evidence="1" type="primary">ylqH</name>
    <name evidence="1" type="ORF">PATL70BA_0068</name>
</gene>
<dbReference type="OrthoDB" id="9810419at2"/>
<dbReference type="PANTHER" id="PTHR30531">
    <property type="entry name" value="FLAGELLAR BIOSYNTHETIC PROTEIN FLHB"/>
    <property type="match status" value="1"/>
</dbReference>
<dbReference type="KEGG" id="cbar:PATL70BA_0068"/>
<keyword evidence="2" id="KW-1185">Reference proteome</keyword>
<keyword evidence="1" id="KW-0966">Cell projection</keyword>
<dbReference type="SUPFAM" id="SSF160544">
    <property type="entry name" value="EscU C-terminal domain-like"/>
    <property type="match status" value="1"/>
</dbReference>
<sequence length="90" mass="10122">MMMKEKKKAVAIKYSEGEVAPNLVAKGKGIIADKIIEKAQEEALPIYQDAKLADELTKLEIGDYIPEELYKVVAEILVFVTDLDKLRDKI</sequence>
<dbReference type="RefSeq" id="WP_125135498.1">
    <property type="nucleotide sequence ID" value="NZ_LR130778.1"/>
</dbReference>
<accession>A0A3P7RSB2</accession>
<dbReference type="PANTHER" id="PTHR30531:SF12">
    <property type="entry name" value="FLAGELLAR BIOSYNTHETIC PROTEIN FLHB"/>
    <property type="match status" value="1"/>
</dbReference>
<evidence type="ECO:0000313" key="1">
    <source>
        <dbReference type="EMBL" id="VDN45906.1"/>
    </source>
</evidence>
<proteinExistence type="predicted"/>
<keyword evidence="1" id="KW-0969">Cilium</keyword>
<reference evidence="1 2" key="1">
    <citation type="submission" date="2018-09" db="EMBL/GenBank/DDBJ databases">
        <authorList>
            <person name="Postec A."/>
        </authorList>
    </citation>
    <scope>NUCLEOTIDE SEQUENCE [LARGE SCALE GENOMIC DNA]</scope>
    <source>
        <strain evidence="1">70B-A</strain>
    </source>
</reference>
<organism evidence="1 2">
    <name type="scientific">Petrocella atlantisensis</name>
    <dbReference type="NCBI Taxonomy" id="2173034"/>
    <lineage>
        <taxon>Bacteria</taxon>
        <taxon>Bacillati</taxon>
        <taxon>Bacillota</taxon>
        <taxon>Clostridia</taxon>
        <taxon>Lachnospirales</taxon>
        <taxon>Vallitaleaceae</taxon>
        <taxon>Petrocella</taxon>
    </lineage>
</organism>
<dbReference type="Gene3D" id="3.40.1690.10">
    <property type="entry name" value="secretion proteins EscU"/>
    <property type="match status" value="1"/>
</dbReference>